<dbReference type="PANTHER" id="PTHR14374:SF0">
    <property type="entry name" value="TRAFFICKING PROTEIN PARTICLE COMPLEX SUBUNIT 11"/>
    <property type="match status" value="1"/>
</dbReference>
<keyword evidence="3" id="KW-1185">Reference proteome</keyword>
<protein>
    <recommendedName>
        <fullName evidence="4">Trafficking protein particle complex subunit 11 domain-containing protein</fullName>
    </recommendedName>
</protein>
<dbReference type="EMBL" id="JAWDEY010000032">
    <property type="protein sequence ID" value="KAK6588584.1"/>
    <property type="molecule type" value="Genomic_DNA"/>
</dbReference>
<dbReference type="PANTHER" id="PTHR14374">
    <property type="entry name" value="FOIE GRAS"/>
    <property type="match status" value="1"/>
</dbReference>
<evidence type="ECO:0008006" key="4">
    <source>
        <dbReference type="Google" id="ProtNLM"/>
    </source>
</evidence>
<organism evidence="2 3">
    <name type="scientific">Cryptosporidium xiaoi</name>
    <dbReference type="NCBI Taxonomy" id="659607"/>
    <lineage>
        <taxon>Eukaryota</taxon>
        <taxon>Sar</taxon>
        <taxon>Alveolata</taxon>
        <taxon>Apicomplexa</taxon>
        <taxon>Conoidasida</taxon>
        <taxon>Coccidia</taxon>
        <taxon>Eucoccidiorida</taxon>
        <taxon>Eimeriorina</taxon>
        <taxon>Cryptosporidiidae</taxon>
        <taxon>Cryptosporidium</taxon>
    </lineage>
</organism>
<dbReference type="Proteomes" id="UP001311799">
    <property type="component" value="Unassembled WGS sequence"/>
</dbReference>
<comment type="caution">
    <text evidence="2">The sequence shown here is derived from an EMBL/GenBank/DDBJ whole genome shotgun (WGS) entry which is preliminary data.</text>
</comment>
<feature type="compositionally biased region" description="Polar residues" evidence="1">
    <location>
        <begin position="524"/>
        <end position="537"/>
    </location>
</feature>
<feature type="region of interest" description="Disordered" evidence="1">
    <location>
        <begin position="523"/>
        <end position="546"/>
    </location>
</feature>
<evidence type="ECO:0000313" key="2">
    <source>
        <dbReference type="EMBL" id="KAK6588584.1"/>
    </source>
</evidence>
<feature type="compositionally biased region" description="Polar residues" evidence="1">
    <location>
        <begin position="626"/>
        <end position="641"/>
    </location>
</feature>
<proteinExistence type="predicted"/>
<feature type="region of interest" description="Disordered" evidence="1">
    <location>
        <begin position="612"/>
        <end position="641"/>
    </location>
</feature>
<sequence>MEGFHPDWQGYLKPLIALVAPESIQEDLYNSISSFRPKTSLFHDKYLELKCLTHKELLNPSISNFVTPSRNLIKSSLTISSSPSAYLGGRTGHGLGGIDILSVNWMYKVRYDTPALYILCFDWQEYPLMDEGSNVISMEDQERINSLENDAINVIRSISAMLKKRQSPPSVLIFVILPTGTRDPQSCVTCFRKNHFPELQAIFVTCGLKHQKQLNIRIERLAEMAYETSQAYYSENERRWRKSAIKAQTAGITASSENFINGFSVKSASSGLRSSFTGTVQSGLSPRFKRNSYISLSNSSNLSLIKNSNIVNYSSSIQRSAKNNSFTSTSSGNGFHNITQLQSKVLLIRYCIKSAVMNEFCGNFVLATKQYIAAWDNIMSETNIPSYQFVVFCNIISIRLYHIYVINGEIREAMNHLKIHTKILREFGLNHTKFSFLSSLWLSLILQKLASILFFYIINKQSNYLSASKSNFDSEIIRDRLLFPDGIESSVIPLSVNSKNSCGTSFNSGSNFKSFGNNGHGNNYKSLDSNKDANNNRNDSEDCVDNSISVENAPASFNKSEKDKLYNEADDLGNTLSFIAKSIQNIVIKTKTPVSNGFASNSAVTATTVSTVGSNKSDYTGAAPTTRKQNQGRNESETCSSRNQDNNIVDILLNISKLYKVSAEYSHKSKKQLFEISENYSEDFFSVDIDIGGEILSPVSLGCFEELSSPESFLEYEQKPNIPKGFFNNLITFSSLYIGYDNIDIKQIEDKNLLCEILASCEIARRYIRKLLYTNSLFNRCISLFYMSAVVYRHFYPNKSKTLLINSINNENEVCNDIETVNITKNDISDNFGSKNYMNRFFYMISFSFAEYLFDENYINCSLSIYESIFKAIIPKHIFSEIEELKKINVQELRNMSKKRGSSVWDTLSQQIMNTCFHITNNFIKSRTWLFIRKICLRIITCLSIQNLSLEDNRNELTKMCGLVSWSCESGDDDFLVKLNKKILNFGVNNGGGTNYNLNNKQDDQYIYSVVTSFLTVINSKKSWIESNDKSDKNSIHFYILFFCYIIIACDIENNSDNNIACKRDIFEFHDWIIKLYIKIINLKDNERVVERNDYCISNCSRNVILTQFLYNTYSTIEYDVDSPSNIKIEIHHLPNFVYKLVDDRMGIELISNIGILKVEIKNFELYEFKEENNFNIRIRLDCVIDKIDFTQISNDVIDLTRYYYKEYIPEIMIIGLFSYFNVGPCYNDYIKFAINSIKYFDFKKTIGKSSKYIYNYSYVQFCLRNPPLSYFSNLGSWLRNSKTLIYSTPKLNVVPGGFLDINTNTVVNPIPLFKVPFDQVYFASRIRLPYYSLPIFCKLNTKNMLLTDKMNERMLGIQRQIETLKKVCKLWLLSPFNTLNVALSETKDRIDSIEKVTYNSVVNELKPLELLLRLPGDISENFKIEINFNVNKLIPRDYSSHYHQDNDENSISKLGYIKIPNEKIDGNKWEVIFSESKILLDNTNNCRNNVINNNQNILLYSSSSSSLNNTRFMIDYKLLTEFGDSSNPEDKFAFIMNKANEKKMVRFSNVETSIANSASFSFAPQNNRDQNNNYPPTPFFKIMRDENTIPESEDICDRNGPDEVNSNEILLLLPLFLSINKNGEYEVTINVRIIDLNKDDSSDQNPCVVNNIIIHELNISRKWFIGECVTINSKIPEMNSLNGNVNYLNLNFNQLESKIVPINDNMNQLFCIMFEILNKQYKDVIFIDKFILPKKFSMLDDNFPIILGGYESNSILINITKDDLHNYYLSEKGKSVNDEILENIEYSPEVVISLLYNLSCEVQFFRDNLQFLNFVLYPFQLIIPNNESNLACGDIENMKLSFKSLPIHYNLSSNLLNTLILPYTKFFPITLETKTDRIIYAKTPFTYEAIITNHTNLPQSIKYSLIYPPDSLISNKNNPSDNQPLPTWLPLLTQGITSNYTILSPNSKKTLKWICIPTQSGTIPLPCIHIQSDRSNKQFIDNSNNPKASRHIGGSSYLKNNYQTPSILYTSEKRIVVIPRS</sequence>
<accession>A0AAV9XVS2</accession>
<evidence type="ECO:0000256" key="1">
    <source>
        <dbReference type="SAM" id="MobiDB-lite"/>
    </source>
</evidence>
<reference evidence="2 3" key="1">
    <citation type="submission" date="2023-10" db="EMBL/GenBank/DDBJ databases">
        <title>Comparative genomics analysis reveals potential genetic determinants of host preference in Cryptosporidium xiaoi.</title>
        <authorList>
            <person name="Xiao L."/>
            <person name="Li J."/>
        </authorList>
    </citation>
    <scope>NUCLEOTIDE SEQUENCE [LARGE SCALE GENOMIC DNA]</scope>
    <source>
        <strain evidence="2 3">52996</strain>
    </source>
</reference>
<gene>
    <name evidence="2" type="ORF">RS030_4614</name>
</gene>
<evidence type="ECO:0000313" key="3">
    <source>
        <dbReference type="Proteomes" id="UP001311799"/>
    </source>
</evidence>
<name>A0AAV9XVS2_9CRYT</name>